<feature type="signal peptide" evidence="1">
    <location>
        <begin position="1"/>
        <end position="24"/>
    </location>
</feature>
<proteinExistence type="predicted"/>
<feature type="chain" id="PRO_5046811034" evidence="1">
    <location>
        <begin position="25"/>
        <end position="462"/>
    </location>
</feature>
<evidence type="ECO:0000313" key="4">
    <source>
        <dbReference type="Proteomes" id="UP001501508"/>
    </source>
</evidence>
<comment type="caution">
    <text evidence="3">The sequence shown here is derived from an EMBL/GenBank/DDBJ whole genome shotgun (WGS) entry which is preliminary data.</text>
</comment>
<dbReference type="InterPro" id="IPR010496">
    <property type="entry name" value="AL/BT2_dom"/>
</dbReference>
<dbReference type="RefSeq" id="WP_345032783.1">
    <property type="nucleotide sequence ID" value="NZ_BAABEY010000036.1"/>
</dbReference>
<name>A0ABP8MC29_9BACT</name>
<feature type="domain" description="3-keto-alpha-glucoside-1,2-lyase/3-keto-2-hydroxy-glucal hydratase" evidence="2">
    <location>
        <begin position="35"/>
        <end position="221"/>
    </location>
</feature>
<dbReference type="Pfam" id="PF06439">
    <property type="entry name" value="3keto-disac_hyd"/>
    <property type="match status" value="2"/>
</dbReference>
<evidence type="ECO:0000259" key="2">
    <source>
        <dbReference type="Pfam" id="PF06439"/>
    </source>
</evidence>
<feature type="domain" description="3-keto-alpha-glucoside-1,2-lyase/3-keto-2-hydroxy-glucal hydratase" evidence="2">
    <location>
        <begin position="252"/>
        <end position="459"/>
    </location>
</feature>
<dbReference type="Gene3D" id="2.60.120.560">
    <property type="entry name" value="Exo-inulinase, domain 1"/>
    <property type="match status" value="2"/>
</dbReference>
<evidence type="ECO:0000313" key="3">
    <source>
        <dbReference type="EMBL" id="GAA4447098.1"/>
    </source>
</evidence>
<dbReference type="Proteomes" id="UP001501508">
    <property type="component" value="Unassembled WGS sequence"/>
</dbReference>
<evidence type="ECO:0000256" key="1">
    <source>
        <dbReference type="SAM" id="SignalP"/>
    </source>
</evidence>
<accession>A0ABP8MC29</accession>
<keyword evidence="4" id="KW-1185">Reference proteome</keyword>
<organism evidence="3 4">
    <name type="scientific">Ravibacter arvi</name>
    <dbReference type="NCBI Taxonomy" id="2051041"/>
    <lineage>
        <taxon>Bacteria</taxon>
        <taxon>Pseudomonadati</taxon>
        <taxon>Bacteroidota</taxon>
        <taxon>Cytophagia</taxon>
        <taxon>Cytophagales</taxon>
        <taxon>Spirosomataceae</taxon>
        <taxon>Ravibacter</taxon>
    </lineage>
</organism>
<dbReference type="EMBL" id="BAABEY010000036">
    <property type="protein sequence ID" value="GAA4447098.1"/>
    <property type="molecule type" value="Genomic_DNA"/>
</dbReference>
<sequence>MFKKYKVYARAFFYASALVMVLSAQEAAAQKKEAGWVSLFNGKDLKGWKQLNGSAKYEVVDGAIVGTSVANTPNSFLTTEKNYGDFIFECDVQVDDKLNSGIQFRSLSKPDYRDGRVHGYQCEIDPSDRAWSGGIYDEARRGWLYPLDGNPEGRKAFKRNAWNHYRIEAIGNTIRTFVNGIQTAHLIDDLTPSGFICLQVHSIPNAELAGTQVKWRNIRIKTTGLQPKAVQKTIHVVNLIPNTLNEVEEEQGFKLLFDGKNADQWRGYKQEGLPAGRWDFDNGAITIAKKNENSKGGGDLITKEKFGPVFDFKFEFRLTEGANSGIKYFIEELPDKGSGLGPEYQVLDDEKHPDAKNGVVGNRTLASLYDLIPAEKPKNSLKPIGEWNSGRIVAFSDGTVQHFLNEQKVVEYKRGSAIWKALVARSKFKDEKDFGLAPAGHLLLQDHSDQVSFRSLRVKQGL</sequence>
<gene>
    <name evidence="3" type="ORF">GCM10023091_41450</name>
</gene>
<protein>
    <submittedName>
        <fullName evidence="3">DUF1080 domain-containing protein</fullName>
    </submittedName>
</protein>
<reference evidence="4" key="1">
    <citation type="journal article" date="2019" name="Int. J. Syst. Evol. Microbiol.">
        <title>The Global Catalogue of Microorganisms (GCM) 10K type strain sequencing project: providing services to taxonomists for standard genome sequencing and annotation.</title>
        <authorList>
            <consortium name="The Broad Institute Genomics Platform"/>
            <consortium name="The Broad Institute Genome Sequencing Center for Infectious Disease"/>
            <person name="Wu L."/>
            <person name="Ma J."/>
        </authorList>
    </citation>
    <scope>NUCLEOTIDE SEQUENCE [LARGE SCALE GENOMIC DNA]</scope>
    <source>
        <strain evidence="4">JCM 31920</strain>
    </source>
</reference>
<keyword evidence="1" id="KW-0732">Signal</keyword>